<dbReference type="SUPFAM" id="SSF50129">
    <property type="entry name" value="GroES-like"/>
    <property type="match status" value="1"/>
</dbReference>
<keyword evidence="5" id="KW-1185">Reference proteome</keyword>
<comment type="caution">
    <text evidence="4">The sequence shown here is derived from an EMBL/GenBank/DDBJ whole genome shotgun (WGS) entry which is preliminary data.</text>
</comment>
<dbReference type="Proteomes" id="UP001180737">
    <property type="component" value="Unassembled WGS sequence"/>
</dbReference>
<dbReference type="Pfam" id="PF08240">
    <property type="entry name" value="ADH_N"/>
    <property type="match status" value="1"/>
</dbReference>
<proteinExistence type="predicted"/>
<dbReference type="EMBL" id="JAVRFJ010000032">
    <property type="protein sequence ID" value="MDT0571837.1"/>
    <property type="molecule type" value="Genomic_DNA"/>
</dbReference>
<dbReference type="InterPro" id="IPR011032">
    <property type="entry name" value="GroES-like_sf"/>
</dbReference>
<name>A0ABU2Z5I2_9ACTN</name>
<dbReference type="RefSeq" id="WP_033532344.1">
    <property type="nucleotide sequence ID" value="NZ_JAVRFJ010000032.1"/>
</dbReference>
<gene>
    <name evidence="4" type="ORF">RM704_31010</name>
</gene>
<sequence>MAQTDFGGPEAVSPQGFPEPVRGPRDVLVEVVHRGPNRLDRLQREAPGRVPGLRLPSVPGMDVAGTVVAAGTEVSRVLPGGQDVFAARATTGKVVIEP</sequence>
<evidence type="ECO:0000256" key="1">
    <source>
        <dbReference type="ARBA" id="ARBA00022857"/>
    </source>
</evidence>
<evidence type="ECO:0000256" key="2">
    <source>
        <dbReference type="SAM" id="MobiDB-lite"/>
    </source>
</evidence>
<dbReference type="InterPro" id="IPR051603">
    <property type="entry name" value="Zinc-ADH_QOR/CCCR"/>
</dbReference>
<evidence type="ECO:0000313" key="4">
    <source>
        <dbReference type="EMBL" id="MDT0571837.1"/>
    </source>
</evidence>
<accession>A0ABU2Z5I2</accession>
<feature type="domain" description="Alcohol dehydrogenase-like N-terminal" evidence="3">
    <location>
        <begin position="23"/>
        <end position="86"/>
    </location>
</feature>
<keyword evidence="1" id="KW-0521">NADP</keyword>
<protein>
    <recommendedName>
        <fullName evidence="3">Alcohol dehydrogenase-like N-terminal domain-containing protein</fullName>
    </recommendedName>
</protein>
<dbReference type="PANTHER" id="PTHR44154:SF1">
    <property type="entry name" value="QUINONE OXIDOREDUCTASE"/>
    <property type="match status" value="1"/>
</dbReference>
<reference evidence="4" key="1">
    <citation type="submission" date="2024-05" db="EMBL/GenBank/DDBJ databases">
        <title>30 novel species of actinomycetes from the DSMZ collection.</title>
        <authorList>
            <person name="Nouioui I."/>
        </authorList>
    </citation>
    <scope>NUCLEOTIDE SEQUENCE</scope>
    <source>
        <strain evidence="4">DSM 3412</strain>
    </source>
</reference>
<dbReference type="Gene3D" id="3.90.180.10">
    <property type="entry name" value="Medium-chain alcohol dehydrogenases, catalytic domain"/>
    <property type="match status" value="1"/>
</dbReference>
<dbReference type="PANTHER" id="PTHR44154">
    <property type="entry name" value="QUINONE OXIDOREDUCTASE"/>
    <property type="match status" value="1"/>
</dbReference>
<dbReference type="InterPro" id="IPR013154">
    <property type="entry name" value="ADH-like_N"/>
</dbReference>
<evidence type="ECO:0000313" key="5">
    <source>
        <dbReference type="Proteomes" id="UP001180737"/>
    </source>
</evidence>
<feature type="region of interest" description="Disordered" evidence="2">
    <location>
        <begin position="1"/>
        <end position="23"/>
    </location>
</feature>
<evidence type="ECO:0000259" key="3">
    <source>
        <dbReference type="Pfam" id="PF08240"/>
    </source>
</evidence>
<organism evidence="4 5">
    <name type="scientific">Streptomyces gottesmaniae</name>
    <dbReference type="NCBI Taxonomy" id="3075518"/>
    <lineage>
        <taxon>Bacteria</taxon>
        <taxon>Bacillati</taxon>
        <taxon>Actinomycetota</taxon>
        <taxon>Actinomycetes</taxon>
        <taxon>Kitasatosporales</taxon>
        <taxon>Streptomycetaceae</taxon>
        <taxon>Streptomyces</taxon>
    </lineage>
</organism>